<keyword evidence="10" id="KW-0675">Receptor</keyword>
<feature type="transmembrane region" description="Helical" evidence="13">
    <location>
        <begin position="329"/>
        <end position="347"/>
    </location>
</feature>
<dbReference type="SMART" id="SM00008">
    <property type="entry name" value="HormR"/>
    <property type="match status" value="1"/>
</dbReference>
<keyword evidence="9" id="KW-1015">Disulfide bond</keyword>
<keyword evidence="3" id="KW-1003">Cell membrane</keyword>
<accession>V4B1K4</accession>
<dbReference type="CTD" id="20242167"/>
<feature type="domain" description="G-protein coupled receptors family 2 profile 2" evidence="15">
    <location>
        <begin position="135"/>
        <end position="384"/>
    </location>
</feature>
<dbReference type="Pfam" id="PF02793">
    <property type="entry name" value="HRM"/>
    <property type="match status" value="1"/>
</dbReference>
<evidence type="ECO:0000256" key="5">
    <source>
        <dbReference type="ARBA" id="ARBA00022729"/>
    </source>
</evidence>
<evidence type="ECO:0000256" key="1">
    <source>
        <dbReference type="ARBA" id="ARBA00004651"/>
    </source>
</evidence>
<dbReference type="AlphaFoldDB" id="V4B1K4"/>
<dbReference type="KEGG" id="lgi:LOTGIDRAFT_172709"/>
<dbReference type="RefSeq" id="XP_009048129.1">
    <property type="nucleotide sequence ID" value="XM_009049881.1"/>
</dbReference>
<evidence type="ECO:0000256" key="10">
    <source>
        <dbReference type="ARBA" id="ARBA00023170"/>
    </source>
</evidence>
<keyword evidence="12" id="KW-0807">Transducer</keyword>
<evidence type="ECO:0008006" key="18">
    <source>
        <dbReference type="Google" id="ProtNLM"/>
    </source>
</evidence>
<keyword evidence="17" id="KW-1185">Reference proteome</keyword>
<evidence type="ECO:0000256" key="8">
    <source>
        <dbReference type="ARBA" id="ARBA00023136"/>
    </source>
</evidence>
<dbReference type="GeneID" id="20242167"/>
<dbReference type="InterPro" id="IPR036445">
    <property type="entry name" value="GPCR_2_extracell_dom_sf"/>
</dbReference>
<dbReference type="OMA" id="NIPVYIC"/>
<evidence type="ECO:0000256" key="11">
    <source>
        <dbReference type="ARBA" id="ARBA00023180"/>
    </source>
</evidence>
<dbReference type="InterPro" id="IPR017981">
    <property type="entry name" value="GPCR_2-like_7TM"/>
</dbReference>
<dbReference type="PANTHER" id="PTHR45620:SF42">
    <property type="entry name" value="G-PROTEIN COUPLED RECEPTOR SEB-2"/>
    <property type="match status" value="1"/>
</dbReference>
<dbReference type="PRINTS" id="PR01350">
    <property type="entry name" value="CTRFAMILY"/>
</dbReference>
<dbReference type="Gene3D" id="4.10.1240.10">
    <property type="entry name" value="GPCR, family 2, extracellular hormone receptor domain"/>
    <property type="match status" value="1"/>
</dbReference>
<keyword evidence="8 13" id="KW-0472">Membrane</keyword>
<dbReference type="PANTHER" id="PTHR45620">
    <property type="entry name" value="PDF RECEPTOR-LIKE PROTEIN-RELATED"/>
    <property type="match status" value="1"/>
</dbReference>
<evidence type="ECO:0000256" key="9">
    <source>
        <dbReference type="ARBA" id="ARBA00023157"/>
    </source>
</evidence>
<dbReference type="Pfam" id="PF00002">
    <property type="entry name" value="7tm_2"/>
    <property type="match status" value="1"/>
</dbReference>
<dbReference type="HOGENOM" id="CLU_002753_4_2_1"/>
<dbReference type="CDD" id="cd15260">
    <property type="entry name" value="7tmB1_NPR_B4_insect-like"/>
    <property type="match status" value="1"/>
</dbReference>
<dbReference type="GO" id="GO:0005886">
    <property type="term" value="C:plasma membrane"/>
    <property type="evidence" value="ECO:0007669"/>
    <property type="project" value="UniProtKB-SubCell"/>
</dbReference>
<dbReference type="Gene3D" id="1.20.1070.10">
    <property type="entry name" value="Rhodopsin 7-helix transmembrane proteins"/>
    <property type="match status" value="1"/>
</dbReference>
<sequence length="466" mass="54140">MESRLFQSFFSMYVRIMMNNTTAETSYIPFRPIPMHEINYVEQKRCNETIFPKGYPQDGGLYCNATFDDWMCWDYTPAGETVYQLCPIDFDTAMNPDGFAEKKCMEDGTWLRHHVSGRVWTNYTECINTEAENSVMMVYISGYALSIILLIICMVIFASFRQLKCTRVTIHQHLFLSFILAGMFWIIYYTQIPMNRQNMEDNSIWCICLHVVTQYLTICNYCWMFCEGFYLHTLIVLAFTKEKKLLWISIIIGWVFPTVPTVFYLGFRATSVFENSKCWLHKSSLMWFIIGPVVVSLIVNLLFLVNILRILVSKLRAFNTNESHQNRRAVRAVLILIPLLGLQYLVIPFRPDHDPQAMHIFKLISAFLTSYQGVFVAVIFCFFNGEVITVMKRKWNQIRNSNYNPTSDNRRRSTCNTTAITNWDDSSVVKNDKNSRIKAQGIREAGSLFGKFVLQVIDNSAPIAKT</sequence>
<feature type="transmembrane region" description="Helical" evidence="13">
    <location>
        <begin position="285"/>
        <end position="308"/>
    </location>
</feature>
<evidence type="ECO:0000256" key="13">
    <source>
        <dbReference type="SAM" id="Phobius"/>
    </source>
</evidence>
<evidence type="ECO:0000259" key="14">
    <source>
        <dbReference type="PROSITE" id="PS50227"/>
    </source>
</evidence>
<keyword evidence="6 13" id="KW-1133">Transmembrane helix</keyword>
<keyword evidence="11" id="KW-0325">Glycoprotein</keyword>
<feature type="transmembrane region" description="Helical" evidence="13">
    <location>
        <begin position="245"/>
        <end position="265"/>
    </location>
</feature>
<dbReference type="EMBL" id="KB200522">
    <property type="protein sequence ID" value="ESP01186.1"/>
    <property type="molecule type" value="Genomic_DNA"/>
</dbReference>
<dbReference type="InterPro" id="IPR050332">
    <property type="entry name" value="GPCR_2"/>
</dbReference>
<feature type="transmembrane region" description="Helical" evidence="13">
    <location>
        <begin position="136"/>
        <end position="160"/>
    </location>
</feature>
<feature type="transmembrane region" description="Helical" evidence="13">
    <location>
        <begin position="172"/>
        <end position="190"/>
    </location>
</feature>
<evidence type="ECO:0000313" key="17">
    <source>
        <dbReference type="Proteomes" id="UP000030746"/>
    </source>
</evidence>
<dbReference type="PROSITE" id="PS00650">
    <property type="entry name" value="G_PROTEIN_RECEP_F2_2"/>
    <property type="match status" value="1"/>
</dbReference>
<evidence type="ECO:0000256" key="12">
    <source>
        <dbReference type="ARBA" id="ARBA00023224"/>
    </source>
</evidence>
<dbReference type="STRING" id="225164.V4B1K4"/>
<proteinExistence type="inferred from homology"/>
<comment type="subcellular location">
    <subcellularLocation>
        <location evidence="1">Cell membrane</location>
        <topology evidence="1">Multi-pass membrane protein</topology>
    </subcellularLocation>
</comment>
<reference evidence="16 17" key="1">
    <citation type="journal article" date="2013" name="Nature">
        <title>Insights into bilaterian evolution from three spiralian genomes.</title>
        <authorList>
            <person name="Simakov O."/>
            <person name="Marletaz F."/>
            <person name="Cho S.J."/>
            <person name="Edsinger-Gonzales E."/>
            <person name="Havlak P."/>
            <person name="Hellsten U."/>
            <person name="Kuo D.H."/>
            <person name="Larsson T."/>
            <person name="Lv J."/>
            <person name="Arendt D."/>
            <person name="Savage R."/>
            <person name="Osoegawa K."/>
            <person name="de Jong P."/>
            <person name="Grimwood J."/>
            <person name="Chapman J.A."/>
            <person name="Shapiro H."/>
            <person name="Aerts A."/>
            <person name="Otillar R.P."/>
            <person name="Terry A.Y."/>
            <person name="Boore J.L."/>
            <person name="Grigoriev I.V."/>
            <person name="Lindberg D.R."/>
            <person name="Seaver E.C."/>
            <person name="Weisblat D.A."/>
            <person name="Putnam N.H."/>
            <person name="Rokhsar D.S."/>
        </authorList>
    </citation>
    <scope>NUCLEOTIDE SEQUENCE [LARGE SCALE GENOMIC DNA]</scope>
</reference>
<dbReference type="GO" id="GO:0007188">
    <property type="term" value="P:adenylate cyclase-modulating G protein-coupled receptor signaling pathway"/>
    <property type="evidence" value="ECO:0007669"/>
    <property type="project" value="TreeGrafter"/>
</dbReference>
<feature type="domain" description="G-protein coupled receptors family 2 profile 1" evidence="14">
    <location>
        <begin position="45"/>
        <end position="130"/>
    </location>
</feature>
<evidence type="ECO:0000256" key="7">
    <source>
        <dbReference type="ARBA" id="ARBA00023040"/>
    </source>
</evidence>
<dbReference type="OrthoDB" id="16753at2759"/>
<dbReference type="PRINTS" id="PR00249">
    <property type="entry name" value="GPCRSECRETIN"/>
</dbReference>
<dbReference type="PROSITE" id="PS50261">
    <property type="entry name" value="G_PROTEIN_RECEP_F2_4"/>
    <property type="match status" value="1"/>
</dbReference>
<evidence type="ECO:0000256" key="4">
    <source>
        <dbReference type="ARBA" id="ARBA00022692"/>
    </source>
</evidence>
<dbReference type="PROSITE" id="PS50227">
    <property type="entry name" value="G_PROTEIN_RECEP_F2_3"/>
    <property type="match status" value="1"/>
</dbReference>
<keyword evidence="7" id="KW-0297">G-protein coupled receptor</keyword>
<dbReference type="InterPro" id="IPR000832">
    <property type="entry name" value="GPCR_2_secretin-like"/>
</dbReference>
<protein>
    <recommendedName>
        <fullName evidence="18">Calcitonin receptor</fullName>
    </recommendedName>
</protein>
<evidence type="ECO:0000256" key="3">
    <source>
        <dbReference type="ARBA" id="ARBA00022475"/>
    </source>
</evidence>
<dbReference type="PROSITE" id="PS00649">
    <property type="entry name" value="G_PROTEIN_RECEP_F2_1"/>
    <property type="match status" value="1"/>
</dbReference>
<evidence type="ECO:0000256" key="6">
    <source>
        <dbReference type="ARBA" id="ARBA00022989"/>
    </source>
</evidence>
<keyword evidence="5" id="KW-0732">Signal</keyword>
<dbReference type="InterPro" id="IPR017983">
    <property type="entry name" value="GPCR_2_secretin-like_CS"/>
</dbReference>
<evidence type="ECO:0000259" key="15">
    <source>
        <dbReference type="PROSITE" id="PS50261"/>
    </source>
</evidence>
<dbReference type="InterPro" id="IPR003287">
    <property type="entry name" value="GPCR_2_calcitonin_rcpt_fam"/>
</dbReference>
<organism evidence="16 17">
    <name type="scientific">Lottia gigantea</name>
    <name type="common">Giant owl limpet</name>
    <dbReference type="NCBI Taxonomy" id="225164"/>
    <lineage>
        <taxon>Eukaryota</taxon>
        <taxon>Metazoa</taxon>
        <taxon>Spiralia</taxon>
        <taxon>Lophotrochozoa</taxon>
        <taxon>Mollusca</taxon>
        <taxon>Gastropoda</taxon>
        <taxon>Patellogastropoda</taxon>
        <taxon>Lottioidea</taxon>
        <taxon>Lottiidae</taxon>
        <taxon>Lottia</taxon>
    </lineage>
</organism>
<evidence type="ECO:0000256" key="2">
    <source>
        <dbReference type="ARBA" id="ARBA00005314"/>
    </source>
</evidence>
<dbReference type="GO" id="GO:0007166">
    <property type="term" value="P:cell surface receptor signaling pathway"/>
    <property type="evidence" value="ECO:0007669"/>
    <property type="project" value="InterPro"/>
</dbReference>
<dbReference type="GO" id="GO:0004948">
    <property type="term" value="F:calcitonin receptor activity"/>
    <property type="evidence" value="ECO:0007669"/>
    <property type="project" value="InterPro"/>
</dbReference>
<feature type="transmembrane region" description="Helical" evidence="13">
    <location>
        <begin position="202"/>
        <end position="224"/>
    </location>
</feature>
<dbReference type="InterPro" id="IPR001879">
    <property type="entry name" value="GPCR_2_extracellular_dom"/>
</dbReference>
<feature type="transmembrane region" description="Helical" evidence="13">
    <location>
        <begin position="359"/>
        <end position="383"/>
    </location>
</feature>
<dbReference type="SUPFAM" id="SSF111418">
    <property type="entry name" value="Hormone receptor domain"/>
    <property type="match status" value="1"/>
</dbReference>
<dbReference type="Proteomes" id="UP000030746">
    <property type="component" value="Unassembled WGS sequence"/>
</dbReference>
<dbReference type="SUPFAM" id="SSF81321">
    <property type="entry name" value="Family A G protein-coupled receptor-like"/>
    <property type="match status" value="1"/>
</dbReference>
<comment type="similarity">
    <text evidence="2">Belongs to the G-protein coupled receptor 2 family.</text>
</comment>
<gene>
    <name evidence="16" type="ORF">LOTGIDRAFT_172709</name>
</gene>
<name>V4B1K4_LOTGI</name>
<keyword evidence="4 13" id="KW-0812">Transmembrane</keyword>
<evidence type="ECO:0000313" key="16">
    <source>
        <dbReference type="EMBL" id="ESP01186.1"/>
    </source>
</evidence>